<accession>A0A0F9VWY0</accession>
<dbReference type="AlphaFoldDB" id="A0A0F9VWY0"/>
<evidence type="ECO:0000313" key="2">
    <source>
        <dbReference type="EMBL" id="KKN77966.1"/>
    </source>
</evidence>
<dbReference type="EMBL" id="LAZR01000271">
    <property type="protein sequence ID" value="KKN77966.1"/>
    <property type="molecule type" value="Genomic_DNA"/>
</dbReference>
<feature type="region of interest" description="Disordered" evidence="1">
    <location>
        <begin position="114"/>
        <end position="138"/>
    </location>
</feature>
<sequence length="138" mass="15612">MPRNAANRKERIPLGGRRQKMAAPERLGYHRHWFNDIGNRLADCKAAGYTFVNDKETLDETQGDEVGTRKCMVVGTQESGQPLYAYLMELPQKLYDEDQAAKQVDIDEMEAAMKSGQTPGHESLEHSYIPDEGISIKR</sequence>
<protein>
    <submittedName>
        <fullName evidence="2">Uncharacterized protein</fullName>
    </submittedName>
</protein>
<name>A0A0F9VWY0_9ZZZZ</name>
<proteinExistence type="predicted"/>
<gene>
    <name evidence="2" type="ORF">LCGC14_0355310</name>
</gene>
<organism evidence="2">
    <name type="scientific">marine sediment metagenome</name>
    <dbReference type="NCBI Taxonomy" id="412755"/>
    <lineage>
        <taxon>unclassified sequences</taxon>
        <taxon>metagenomes</taxon>
        <taxon>ecological metagenomes</taxon>
    </lineage>
</organism>
<evidence type="ECO:0000256" key="1">
    <source>
        <dbReference type="SAM" id="MobiDB-lite"/>
    </source>
</evidence>
<comment type="caution">
    <text evidence="2">The sequence shown here is derived from an EMBL/GenBank/DDBJ whole genome shotgun (WGS) entry which is preliminary data.</text>
</comment>
<reference evidence="2" key="1">
    <citation type="journal article" date="2015" name="Nature">
        <title>Complex archaea that bridge the gap between prokaryotes and eukaryotes.</title>
        <authorList>
            <person name="Spang A."/>
            <person name="Saw J.H."/>
            <person name="Jorgensen S.L."/>
            <person name="Zaremba-Niedzwiedzka K."/>
            <person name="Martijn J."/>
            <person name="Lind A.E."/>
            <person name="van Eijk R."/>
            <person name="Schleper C."/>
            <person name="Guy L."/>
            <person name="Ettema T.J."/>
        </authorList>
    </citation>
    <scope>NUCLEOTIDE SEQUENCE</scope>
</reference>